<dbReference type="EMBL" id="JAKUCV010001097">
    <property type="protein sequence ID" value="KAJ4847685.1"/>
    <property type="molecule type" value="Genomic_DNA"/>
</dbReference>
<accession>A0A9Q0GEN8</accession>
<organism evidence="1 2">
    <name type="scientific">Turnera subulata</name>
    <dbReference type="NCBI Taxonomy" id="218843"/>
    <lineage>
        <taxon>Eukaryota</taxon>
        <taxon>Viridiplantae</taxon>
        <taxon>Streptophyta</taxon>
        <taxon>Embryophyta</taxon>
        <taxon>Tracheophyta</taxon>
        <taxon>Spermatophyta</taxon>
        <taxon>Magnoliopsida</taxon>
        <taxon>eudicotyledons</taxon>
        <taxon>Gunneridae</taxon>
        <taxon>Pentapetalae</taxon>
        <taxon>rosids</taxon>
        <taxon>fabids</taxon>
        <taxon>Malpighiales</taxon>
        <taxon>Passifloraceae</taxon>
        <taxon>Turnera</taxon>
    </lineage>
</organism>
<dbReference type="PANTHER" id="PTHR34570:SF7">
    <property type="entry name" value="GENOME ASSEMBLY, CHROMOSOME: A08"/>
    <property type="match status" value="1"/>
</dbReference>
<dbReference type="OrthoDB" id="671858at2759"/>
<dbReference type="Proteomes" id="UP001141552">
    <property type="component" value="Unassembled WGS sequence"/>
</dbReference>
<evidence type="ECO:0000313" key="2">
    <source>
        <dbReference type="Proteomes" id="UP001141552"/>
    </source>
</evidence>
<dbReference type="AlphaFoldDB" id="A0A9Q0GEN8"/>
<evidence type="ECO:0000313" key="1">
    <source>
        <dbReference type="EMBL" id="KAJ4847685.1"/>
    </source>
</evidence>
<gene>
    <name evidence="1" type="ORF">Tsubulata_020648</name>
</gene>
<reference evidence="1" key="2">
    <citation type="journal article" date="2023" name="Plants (Basel)">
        <title>Annotation of the Turnera subulata (Passifloraceae) Draft Genome Reveals the S-Locus Evolved after the Divergence of Turneroideae from Passifloroideae in a Stepwise Manner.</title>
        <authorList>
            <person name="Henning P.M."/>
            <person name="Roalson E.H."/>
            <person name="Mir W."/>
            <person name="McCubbin A.G."/>
            <person name="Shore J.S."/>
        </authorList>
    </citation>
    <scope>NUCLEOTIDE SEQUENCE</scope>
    <source>
        <strain evidence="1">F60SS</strain>
    </source>
</reference>
<sequence>MGRESHDPVVLHSSIALLQERFRQLQKVKEMREERELSRMVLHPTKYISIPINRVQHDDDPTSRLFFFHPELILHHPLVSPHQQMSFSLWPNLQNKLQVGDHHSQYCEEAPGLISFWPTDQSCSSRSSPLHALFNEFEDSVSDDIDTSLHL</sequence>
<name>A0A9Q0GEN8_9ROSI</name>
<keyword evidence="2" id="KW-1185">Reference proteome</keyword>
<dbReference type="PANTHER" id="PTHR34570">
    <property type="entry name" value="OS03G0593100 PROTEIN"/>
    <property type="match status" value="1"/>
</dbReference>
<proteinExistence type="predicted"/>
<reference evidence="1" key="1">
    <citation type="submission" date="2022-02" db="EMBL/GenBank/DDBJ databases">
        <authorList>
            <person name="Henning P.M."/>
            <person name="McCubbin A.G."/>
            <person name="Shore J.S."/>
        </authorList>
    </citation>
    <scope>NUCLEOTIDE SEQUENCE</scope>
    <source>
        <strain evidence="1">F60SS</strain>
        <tissue evidence="1">Leaves</tissue>
    </source>
</reference>
<comment type="caution">
    <text evidence="1">The sequence shown here is derived from an EMBL/GenBank/DDBJ whole genome shotgun (WGS) entry which is preliminary data.</text>
</comment>
<protein>
    <submittedName>
        <fullName evidence="1">Uncharacterized protein</fullName>
    </submittedName>
</protein>